<feature type="compositionally biased region" description="Low complexity" evidence="1">
    <location>
        <begin position="372"/>
        <end position="394"/>
    </location>
</feature>
<dbReference type="Proteomes" id="UP000784294">
    <property type="component" value="Unassembled WGS sequence"/>
</dbReference>
<protein>
    <submittedName>
        <fullName evidence="2">Uncharacterized protein</fullName>
    </submittedName>
</protein>
<proteinExistence type="predicted"/>
<organism evidence="2 3">
    <name type="scientific">Protopolystoma xenopodis</name>
    <dbReference type="NCBI Taxonomy" id="117903"/>
    <lineage>
        <taxon>Eukaryota</taxon>
        <taxon>Metazoa</taxon>
        <taxon>Spiralia</taxon>
        <taxon>Lophotrochozoa</taxon>
        <taxon>Platyhelminthes</taxon>
        <taxon>Monogenea</taxon>
        <taxon>Polyopisthocotylea</taxon>
        <taxon>Polystomatidea</taxon>
        <taxon>Polystomatidae</taxon>
        <taxon>Protopolystoma</taxon>
    </lineage>
</organism>
<feature type="compositionally biased region" description="Acidic residues" evidence="1">
    <location>
        <begin position="31"/>
        <end position="46"/>
    </location>
</feature>
<keyword evidence="3" id="KW-1185">Reference proteome</keyword>
<gene>
    <name evidence="2" type="ORF">PXEA_LOCUS1466</name>
</gene>
<feature type="compositionally biased region" description="Polar residues" evidence="1">
    <location>
        <begin position="67"/>
        <end position="113"/>
    </location>
</feature>
<evidence type="ECO:0000313" key="2">
    <source>
        <dbReference type="EMBL" id="VEL08026.1"/>
    </source>
</evidence>
<feature type="compositionally biased region" description="Pro residues" evidence="1">
    <location>
        <begin position="120"/>
        <end position="130"/>
    </location>
</feature>
<dbReference type="EMBL" id="CAAALY010002977">
    <property type="protein sequence ID" value="VEL08026.1"/>
    <property type="molecule type" value="Genomic_DNA"/>
</dbReference>
<feature type="region of interest" description="Disordered" evidence="1">
    <location>
        <begin position="372"/>
        <end position="420"/>
    </location>
</feature>
<dbReference type="OrthoDB" id="1885901at2759"/>
<comment type="caution">
    <text evidence="2">The sequence shown here is derived from an EMBL/GenBank/DDBJ whole genome shotgun (WGS) entry which is preliminary data.</text>
</comment>
<sequence length="420" mass="44077">MEDDDDDSNDLNNNCRNNRKSPVSSKGGREGEDDEEEEEIFVDVEDVNSSSAIEISLKRETLRPNAPCSSPKHSSTASNFVTGTGGTTLAVSMSSGSHSTSPISLINSASSTPGGAMPGKLPPPHPPSLNPGPDDIPIDTLCRHPDSARSRILGSNFDSALSSSTTALGTSSASSIVSAASSVGVSDGWQATLPSDWISVVAGDMASMSSATTRFGVELAGATSDGRAPIRPKPPTSGSGLTRFSDAYILGMPAKRRKVMIEHRLSLVQTPERIFADCLTSAIQQHSEPGFADRRGFSDSLTNGTSPNNGLLPTITVATGAGHLSSLPSADTELTAALGHFVSDQLAARLSRDPDFVPAQFPTADAFFLKRQNQTRQHDQTQQQQSIIASSSASEMSATPYVISTPDRPSGPYESSSRLV</sequence>
<feature type="region of interest" description="Disordered" evidence="1">
    <location>
        <begin position="1"/>
        <end position="142"/>
    </location>
</feature>
<dbReference type="AlphaFoldDB" id="A0A448WBZ9"/>
<evidence type="ECO:0000313" key="3">
    <source>
        <dbReference type="Proteomes" id="UP000784294"/>
    </source>
</evidence>
<accession>A0A448WBZ9</accession>
<evidence type="ECO:0000256" key="1">
    <source>
        <dbReference type="SAM" id="MobiDB-lite"/>
    </source>
</evidence>
<name>A0A448WBZ9_9PLAT</name>
<reference evidence="2" key="1">
    <citation type="submission" date="2018-11" db="EMBL/GenBank/DDBJ databases">
        <authorList>
            <consortium name="Pathogen Informatics"/>
        </authorList>
    </citation>
    <scope>NUCLEOTIDE SEQUENCE</scope>
</reference>